<dbReference type="SUPFAM" id="SSF48452">
    <property type="entry name" value="TPR-like"/>
    <property type="match status" value="1"/>
</dbReference>
<dbReference type="Gene3D" id="3.40.50.11380">
    <property type="match status" value="1"/>
</dbReference>
<evidence type="ECO:0000256" key="2">
    <source>
        <dbReference type="ARBA" id="ARBA00005386"/>
    </source>
</evidence>
<keyword evidence="6" id="KW-0677">Repeat</keyword>
<feature type="domain" description="O-GlcNAc transferase C-terminal" evidence="9">
    <location>
        <begin position="247"/>
        <end position="405"/>
    </location>
</feature>
<proteinExistence type="inferred from homology"/>
<evidence type="ECO:0000256" key="5">
    <source>
        <dbReference type="ARBA" id="ARBA00022679"/>
    </source>
</evidence>
<organism evidence="10 11">
    <name type="scientific">Pararobbsia silviterrae</name>
    <dbReference type="NCBI Taxonomy" id="1792498"/>
    <lineage>
        <taxon>Bacteria</taxon>
        <taxon>Pseudomonadati</taxon>
        <taxon>Pseudomonadota</taxon>
        <taxon>Betaproteobacteria</taxon>
        <taxon>Burkholderiales</taxon>
        <taxon>Burkholderiaceae</taxon>
        <taxon>Pararobbsia</taxon>
    </lineage>
</organism>
<evidence type="ECO:0000256" key="3">
    <source>
        <dbReference type="ARBA" id="ARBA00011970"/>
    </source>
</evidence>
<sequence length="608" mass="68366">MNQVLSPVEHGYAFKIASAWRGTLPLTELIDYGNVLGSAGLHELVAVLYETWLAHNATPFNHFVHFNLGATYNTLARFDDARKAYLRAIELSPGFAQPHFNLGMIYERMGQPQAALAEWMWVAHTVSPNDLEHRSFRLQAMNNLGRLFEIEKKYADAHDWLCRSLDVEPDQNDVLHHLVFLRAKMCTWPVYAPLPRVSVDAMRRATSALAMISQSDDPEAQLRAARHYVETKTNCDVPALTERRGYGHAKLRIGYLSSDLCLHPVAMLTAELFELHDREHFEVYAYCWTREDGSSLRKRVIDAVDHFERIGELSDEAAAQRIRADEIDILIDLQGQTFGARTGILAARPAPIQITYLGLPATTGFPFIDYVIADRFLIPEDSAKYYSETPLYLPDVYQVSDRQRVIGDVPTRERAGLPPTGFVFCSLNNNFKFTPEMFDVWMRILSRVPGSVLWLLADNPYAEANLRREAQQRGVDGARLIFAPRVAPQDYLARLSAADLFLDTFPFNAGTTANDALWAGLPVLTRTGRTFASRMAGALLTAGGLPELITADVRDYEDKAVALALDPGALAHLRARLADVKRDGVLFDTPRFVRNLEKEFTRLVDELG</sequence>
<feature type="repeat" description="TPR" evidence="8">
    <location>
        <begin position="138"/>
        <end position="171"/>
    </location>
</feature>
<evidence type="ECO:0000313" key="11">
    <source>
        <dbReference type="Proteomes" id="UP000270342"/>
    </source>
</evidence>
<name>A0A494Y6W0_9BURK</name>
<reference evidence="10 11" key="1">
    <citation type="submission" date="2018-10" db="EMBL/GenBank/DDBJ databases">
        <title>Robbsia sp. DHC34, isolated from soil.</title>
        <authorList>
            <person name="Gao Z.-H."/>
            <person name="Qiu L.-H."/>
        </authorList>
    </citation>
    <scope>NUCLEOTIDE SEQUENCE [LARGE SCALE GENOMIC DNA]</scope>
    <source>
        <strain evidence="10 11">DHC34</strain>
    </source>
</reference>
<dbReference type="PROSITE" id="PS50005">
    <property type="entry name" value="TPR"/>
    <property type="match status" value="2"/>
</dbReference>
<comment type="pathway">
    <text evidence="1">Protein modification; protein glycosylation.</text>
</comment>
<comment type="caution">
    <text evidence="10">The sequence shown here is derived from an EMBL/GenBank/DDBJ whole genome shotgun (WGS) entry which is preliminary data.</text>
</comment>
<dbReference type="AlphaFoldDB" id="A0A494Y6W0"/>
<keyword evidence="5" id="KW-0808">Transferase</keyword>
<feature type="domain" description="O-GlcNAc transferase C-terminal" evidence="9">
    <location>
        <begin position="409"/>
        <end position="596"/>
    </location>
</feature>
<evidence type="ECO:0000256" key="1">
    <source>
        <dbReference type="ARBA" id="ARBA00004922"/>
    </source>
</evidence>
<dbReference type="PANTHER" id="PTHR44998">
    <property type="match status" value="1"/>
</dbReference>
<dbReference type="Gene3D" id="3.40.50.2000">
    <property type="entry name" value="Glycogen Phosphorylase B"/>
    <property type="match status" value="1"/>
</dbReference>
<dbReference type="OrthoDB" id="101857at2"/>
<dbReference type="Gene3D" id="1.25.40.10">
    <property type="entry name" value="Tetratricopeptide repeat domain"/>
    <property type="match status" value="1"/>
</dbReference>
<feature type="repeat" description="TPR" evidence="8">
    <location>
        <begin position="62"/>
        <end position="95"/>
    </location>
</feature>
<dbReference type="InterPro" id="IPR029489">
    <property type="entry name" value="OGT/SEC/SPY_C"/>
</dbReference>
<keyword evidence="7 8" id="KW-0802">TPR repeat</keyword>
<keyword evidence="11" id="KW-1185">Reference proteome</keyword>
<dbReference type="PANTHER" id="PTHR44998:SF1">
    <property type="entry name" value="UDP-N-ACETYLGLUCOSAMINE--PEPTIDE N-ACETYLGLUCOSAMINYLTRANSFERASE 110 KDA SUBUNIT"/>
    <property type="match status" value="1"/>
</dbReference>
<comment type="similarity">
    <text evidence="2">Belongs to the glycosyltransferase 41 family. O-GlcNAc transferase subfamily.</text>
</comment>
<evidence type="ECO:0000256" key="8">
    <source>
        <dbReference type="PROSITE-ProRule" id="PRU00339"/>
    </source>
</evidence>
<evidence type="ECO:0000256" key="7">
    <source>
        <dbReference type="ARBA" id="ARBA00022803"/>
    </source>
</evidence>
<dbReference type="Proteomes" id="UP000270342">
    <property type="component" value="Unassembled WGS sequence"/>
</dbReference>
<protein>
    <recommendedName>
        <fullName evidence="3">protein O-GlcNAc transferase</fullName>
        <ecNumber evidence="3">2.4.1.255</ecNumber>
    </recommendedName>
</protein>
<dbReference type="Pfam" id="PF13414">
    <property type="entry name" value="TPR_11"/>
    <property type="match status" value="1"/>
</dbReference>
<dbReference type="Pfam" id="PF13844">
    <property type="entry name" value="Glyco_transf_41"/>
    <property type="match status" value="2"/>
</dbReference>
<evidence type="ECO:0000259" key="9">
    <source>
        <dbReference type="Pfam" id="PF13844"/>
    </source>
</evidence>
<dbReference type="RefSeq" id="WP_121082030.1">
    <property type="nucleotide sequence ID" value="NZ_RBZU01000001.1"/>
</dbReference>
<keyword evidence="4" id="KW-0328">Glycosyltransferase</keyword>
<dbReference type="InterPro" id="IPR011990">
    <property type="entry name" value="TPR-like_helical_dom_sf"/>
</dbReference>
<dbReference type="GO" id="GO:0097363">
    <property type="term" value="F:protein O-acetylglucosaminyltransferase activity"/>
    <property type="evidence" value="ECO:0007669"/>
    <property type="project" value="UniProtKB-EC"/>
</dbReference>
<dbReference type="SMART" id="SM00028">
    <property type="entry name" value="TPR"/>
    <property type="match status" value="3"/>
</dbReference>
<dbReference type="InterPro" id="IPR019734">
    <property type="entry name" value="TPR_rpt"/>
</dbReference>
<evidence type="ECO:0000256" key="4">
    <source>
        <dbReference type="ARBA" id="ARBA00022676"/>
    </source>
</evidence>
<dbReference type="EMBL" id="RBZU01000001">
    <property type="protein sequence ID" value="RKP58452.1"/>
    <property type="molecule type" value="Genomic_DNA"/>
</dbReference>
<evidence type="ECO:0000256" key="6">
    <source>
        <dbReference type="ARBA" id="ARBA00022737"/>
    </source>
</evidence>
<evidence type="ECO:0000313" key="10">
    <source>
        <dbReference type="EMBL" id="RKP58452.1"/>
    </source>
</evidence>
<dbReference type="SUPFAM" id="SSF53756">
    <property type="entry name" value="UDP-Glycosyltransferase/glycogen phosphorylase"/>
    <property type="match status" value="1"/>
</dbReference>
<accession>A0A494Y6W0</accession>
<dbReference type="EC" id="2.4.1.255" evidence="3"/>
<gene>
    <name evidence="10" type="ORF">D7S86_00340</name>
</gene>